<name>A0A9X5FEX4_9MICO</name>
<feature type="signal peptide" evidence="1">
    <location>
        <begin position="1"/>
        <end position="41"/>
    </location>
</feature>
<accession>A0A9X5FEX4</accession>
<reference evidence="2 3" key="1">
    <citation type="submission" date="2020-04" db="EMBL/GenBank/DDBJ databases">
        <title>MicrobeNet Type strains.</title>
        <authorList>
            <person name="Nicholson A.C."/>
        </authorList>
    </citation>
    <scope>NUCLEOTIDE SEQUENCE [LARGE SCALE GENOMIC DNA]</scope>
    <source>
        <strain evidence="2 3">ATCC BAA-789</strain>
    </source>
</reference>
<organism evidence="2 3">
    <name type="scientific">Sanguibacter hominis ATCC BAA-789</name>
    <dbReference type="NCBI Taxonomy" id="1312740"/>
    <lineage>
        <taxon>Bacteria</taxon>
        <taxon>Bacillati</taxon>
        <taxon>Actinomycetota</taxon>
        <taxon>Actinomycetes</taxon>
        <taxon>Micrococcales</taxon>
        <taxon>Sanguibacteraceae</taxon>
        <taxon>Sanguibacter</taxon>
    </lineage>
</organism>
<dbReference type="InterPro" id="IPR013207">
    <property type="entry name" value="LGFP"/>
</dbReference>
<dbReference type="InterPro" id="IPR038765">
    <property type="entry name" value="Papain-like_cys_pep_sf"/>
</dbReference>
<evidence type="ECO:0000256" key="1">
    <source>
        <dbReference type="SAM" id="SignalP"/>
    </source>
</evidence>
<evidence type="ECO:0000313" key="3">
    <source>
        <dbReference type="Proteomes" id="UP000774283"/>
    </source>
</evidence>
<dbReference type="SUPFAM" id="SSF54001">
    <property type="entry name" value="Cysteine proteinases"/>
    <property type="match status" value="1"/>
</dbReference>
<sequence length="429" mass="45215">MIRRLEPPAATALAAPRARAVTVRRALAALVAAVVSLPAGAAVATAHGPAPVGSQVTASRAETSLSLGVSHDVARRYEAVWATGRVSAAGAALRDRKVTVQVRPATGGSWTSVGSARTSATGRYSVALRVPGTVQVRAKVAATGSTEAARSQVREVATVTSDRTLGARRAALASRAGDWTSGTKKLTKKERTATRLKGLKAVRYRAVEKGLLVETRTSKETRTWRVAGKILTAYRAAGGPKGRYGVPVGDARCGLMSGGCVQRFSRGVLYSSSAKTKATGTGVRGARGEVAAAAASQLGYARRTTNSQVQHTKFNSWMGSTRPWCSIFMSWSFAASGHRSTVPQATSYTKFRAEVRRTMPTGRTPQVGALAFLDTRPPADDNHVALVVARKGKNVTIIEGNMGAGWGKRGVVTRTIRASSVIFYAYPSY</sequence>
<dbReference type="Proteomes" id="UP000774283">
    <property type="component" value="Unassembled WGS sequence"/>
</dbReference>
<dbReference type="AlphaFoldDB" id="A0A9X5FEX4"/>
<keyword evidence="3" id="KW-1185">Reference proteome</keyword>
<evidence type="ECO:0000313" key="2">
    <source>
        <dbReference type="EMBL" id="NKX93742.1"/>
    </source>
</evidence>
<feature type="chain" id="PRO_5040737098" evidence="1">
    <location>
        <begin position="42"/>
        <end position="429"/>
    </location>
</feature>
<dbReference type="EMBL" id="JAAXOW010000003">
    <property type="protein sequence ID" value="NKX93742.1"/>
    <property type="molecule type" value="Genomic_DNA"/>
</dbReference>
<protein>
    <submittedName>
        <fullName evidence="2">CHAP domain-containing protein</fullName>
    </submittedName>
</protein>
<dbReference type="Pfam" id="PF08310">
    <property type="entry name" value="LGFP"/>
    <property type="match status" value="1"/>
</dbReference>
<comment type="caution">
    <text evidence="2">The sequence shown here is derived from an EMBL/GenBank/DDBJ whole genome shotgun (WGS) entry which is preliminary data.</text>
</comment>
<gene>
    <name evidence="2" type="ORF">HF995_10755</name>
</gene>
<proteinExistence type="predicted"/>
<keyword evidence="1" id="KW-0732">Signal</keyword>
<dbReference type="RefSeq" id="WP_168447797.1">
    <property type="nucleotide sequence ID" value="NZ_JAAXOW010000003.1"/>
</dbReference>